<reference evidence="1 2" key="2">
    <citation type="journal article" date="2018" name="New Phytol.">
        <title>High intraspecific genome diversity in the model arbuscular mycorrhizal symbiont Rhizophagus irregularis.</title>
        <authorList>
            <person name="Chen E.C.H."/>
            <person name="Morin E."/>
            <person name="Beaudet D."/>
            <person name="Noel J."/>
            <person name="Yildirir G."/>
            <person name="Ndikumana S."/>
            <person name="Charron P."/>
            <person name="St-Onge C."/>
            <person name="Giorgi J."/>
            <person name="Kruger M."/>
            <person name="Marton T."/>
            <person name="Ropars J."/>
            <person name="Grigoriev I.V."/>
            <person name="Hainaut M."/>
            <person name="Henrissat B."/>
            <person name="Roux C."/>
            <person name="Martin F."/>
            <person name="Corradi N."/>
        </authorList>
    </citation>
    <scope>NUCLEOTIDE SEQUENCE [LARGE SCALE GENOMIC DNA]</scope>
    <source>
        <strain evidence="1 2">DAOM 197198</strain>
    </source>
</reference>
<organism evidence="1 2">
    <name type="scientific">Rhizophagus irregularis (strain DAOM 181602 / DAOM 197198 / MUCL 43194)</name>
    <name type="common">Arbuscular mycorrhizal fungus</name>
    <name type="synonym">Glomus intraradices</name>
    <dbReference type="NCBI Taxonomy" id="747089"/>
    <lineage>
        <taxon>Eukaryota</taxon>
        <taxon>Fungi</taxon>
        <taxon>Fungi incertae sedis</taxon>
        <taxon>Mucoromycota</taxon>
        <taxon>Glomeromycotina</taxon>
        <taxon>Glomeromycetes</taxon>
        <taxon>Glomerales</taxon>
        <taxon>Glomeraceae</taxon>
        <taxon>Rhizophagus</taxon>
    </lineage>
</organism>
<reference evidence="1 2" key="1">
    <citation type="journal article" date="2013" name="Proc. Natl. Acad. Sci. U.S.A.">
        <title>Genome of an arbuscular mycorrhizal fungus provides insight into the oldest plant symbiosis.</title>
        <authorList>
            <person name="Tisserant E."/>
            <person name="Malbreil M."/>
            <person name="Kuo A."/>
            <person name="Kohler A."/>
            <person name="Symeonidi A."/>
            <person name="Balestrini R."/>
            <person name="Charron P."/>
            <person name="Duensing N."/>
            <person name="Frei Dit Frey N."/>
            <person name="Gianinazzi-Pearson V."/>
            <person name="Gilbert L.B."/>
            <person name="Handa Y."/>
            <person name="Herr J.R."/>
            <person name="Hijri M."/>
            <person name="Koul R."/>
            <person name="Kawaguchi M."/>
            <person name="Krajinski F."/>
            <person name="Lammers P.J."/>
            <person name="Masclaux F.G."/>
            <person name="Murat C."/>
            <person name="Morin E."/>
            <person name="Ndikumana S."/>
            <person name="Pagni M."/>
            <person name="Petitpierre D."/>
            <person name="Requena N."/>
            <person name="Rosikiewicz P."/>
            <person name="Riley R."/>
            <person name="Saito K."/>
            <person name="San Clemente H."/>
            <person name="Shapiro H."/>
            <person name="van Tuinen D."/>
            <person name="Becard G."/>
            <person name="Bonfante P."/>
            <person name="Paszkowski U."/>
            <person name="Shachar-Hill Y.Y."/>
            <person name="Tuskan G.A."/>
            <person name="Young P.W."/>
            <person name="Sanders I.R."/>
            <person name="Henrissat B."/>
            <person name="Rensing S.A."/>
            <person name="Grigoriev I.V."/>
            <person name="Corradi N."/>
            <person name="Roux C."/>
            <person name="Martin F."/>
        </authorList>
    </citation>
    <scope>NUCLEOTIDE SEQUENCE [LARGE SCALE GENOMIC DNA]</scope>
    <source>
        <strain evidence="1 2">DAOM 197198</strain>
    </source>
</reference>
<name>A0A2P4PCC0_RHIID</name>
<evidence type="ECO:0000313" key="1">
    <source>
        <dbReference type="EMBL" id="POG63023.1"/>
    </source>
</evidence>
<proteinExistence type="predicted"/>
<dbReference type="EMBL" id="AUPC02000280">
    <property type="protein sequence ID" value="POG63023.1"/>
    <property type="molecule type" value="Genomic_DNA"/>
</dbReference>
<accession>A0A2P4PCC0</accession>
<protein>
    <submittedName>
        <fullName evidence="1">Uncharacterized protein</fullName>
    </submittedName>
</protein>
<sequence>MFDFKLTPREINKKFCWQACKQISIRNKTTDGTEDELGKGLQLKSQDELIGKDGTFRFRRIHKTKPNNGMSDKFKDEQIHDTRNSLRNQKELGNDKIATFNNLNEVFSGRIDRINEINDNHRVSTADCEDDNE</sequence>
<evidence type="ECO:0000313" key="2">
    <source>
        <dbReference type="Proteomes" id="UP000018888"/>
    </source>
</evidence>
<dbReference type="AlphaFoldDB" id="A0A2P4PCC0"/>
<dbReference type="VEuPathDB" id="FungiDB:RhiirFUN_011447"/>
<keyword evidence="2" id="KW-1185">Reference proteome</keyword>
<gene>
    <name evidence="1" type="ORF">GLOIN_2v1784569</name>
</gene>
<comment type="caution">
    <text evidence="1">The sequence shown here is derived from an EMBL/GenBank/DDBJ whole genome shotgun (WGS) entry which is preliminary data.</text>
</comment>
<dbReference type="Proteomes" id="UP000018888">
    <property type="component" value="Unassembled WGS sequence"/>
</dbReference>